<proteinExistence type="predicted"/>
<keyword evidence="1" id="KW-0479">Metal-binding</keyword>
<evidence type="ECO:0000313" key="5">
    <source>
        <dbReference type="Proteomes" id="UP000345637"/>
    </source>
</evidence>
<feature type="region of interest" description="Disordered" evidence="2">
    <location>
        <begin position="612"/>
        <end position="646"/>
    </location>
</feature>
<dbReference type="InterPro" id="IPR050123">
    <property type="entry name" value="Prok_molybdopt-oxidoreductase"/>
</dbReference>
<evidence type="ECO:0000259" key="3">
    <source>
        <dbReference type="Pfam" id="PF00384"/>
    </source>
</evidence>
<feature type="compositionally biased region" description="Low complexity" evidence="2">
    <location>
        <begin position="617"/>
        <end position="630"/>
    </location>
</feature>
<feature type="domain" description="Molybdopterin oxidoreductase" evidence="3">
    <location>
        <begin position="2"/>
        <end position="524"/>
    </location>
</feature>
<keyword evidence="4" id="KW-0560">Oxidoreductase</keyword>
<dbReference type="Proteomes" id="UP000345637">
    <property type="component" value="Unassembled WGS sequence"/>
</dbReference>
<sequence>MAMGHVILKRFHLDNPSDYFLNYCRHYTDMPMLVLLDDRDDGTTVPGRMVRASDLLDGLGESNNPQWKTVAFSTAGELVAPNGSIGFRWGEKGKWNLEQRAAGQETELTLSLLDLKDEVAAVGFPYFGGNENPHFRSVPQQPVLIHRLPAKRLTLASGKSRLVVSVYDLVLANYGLDRGLDDENAAGDFSEVKAYTPAWAEQITGVPRHHIEQIAWEFADTAHKTHGRSMIILGAGVNHWYHMDMNYRGMINMLVFCGCVGQSGGGWSHYVGQEKLRPQTGWLPLAFATDWSRPPRQMNSTSYFYNHSSQWRYEKLTAQELLSPLADASRYTGHLIDFNVRAERMGWLPSAPQLSVNPLTIKRQADAAGLTPADYTAQALKSGAIRFACEQPDNGKNHPRNMFIWRSNLLGSSGKGHEYMLKYLLGTDSGIQGDELGATDEVKPEEVEWQTAAIEGKLDLLVTLDFRMSSTCLFSDIVLPTATWYEKDDMNTSDMHPFIHPLSAAVDPAWEAKSDWEIYKEIANVFSTVCVGHLDAETDVVLLPLQHDSAGELSQPFDVVDWHKGECDLIPGKRPPPSRSSSAITLPPTSASLPWARCWISWATAVKASAGKRRMRSISSANSITSSPTARQKAARASTAPSTPRK</sequence>
<dbReference type="GO" id="GO:0016020">
    <property type="term" value="C:membrane"/>
    <property type="evidence" value="ECO:0007669"/>
    <property type="project" value="TreeGrafter"/>
</dbReference>
<evidence type="ECO:0000256" key="2">
    <source>
        <dbReference type="SAM" id="MobiDB-lite"/>
    </source>
</evidence>
<dbReference type="EMBL" id="CAADJE010000016">
    <property type="protein sequence ID" value="VFS60234.1"/>
    <property type="molecule type" value="Genomic_DNA"/>
</dbReference>
<dbReference type="PANTHER" id="PTHR43105">
    <property type="entry name" value="RESPIRATORY NITRATE REDUCTASE"/>
    <property type="match status" value="1"/>
</dbReference>
<reference evidence="4 5" key="1">
    <citation type="submission" date="2019-03" db="EMBL/GenBank/DDBJ databases">
        <authorList>
            <consortium name="Pathogen Informatics"/>
        </authorList>
    </citation>
    <scope>NUCLEOTIDE SEQUENCE [LARGE SCALE GENOMIC DNA]</scope>
    <source>
        <strain evidence="4 5">NCTC12998</strain>
    </source>
</reference>
<evidence type="ECO:0000313" key="4">
    <source>
        <dbReference type="EMBL" id="VFS60234.1"/>
    </source>
</evidence>
<dbReference type="AlphaFoldDB" id="A0A485AGV0"/>
<organism evidence="4 5">
    <name type="scientific">Raoultella planticola</name>
    <name type="common">Klebsiella planticola</name>
    <dbReference type="NCBI Taxonomy" id="575"/>
    <lineage>
        <taxon>Bacteria</taxon>
        <taxon>Pseudomonadati</taxon>
        <taxon>Pseudomonadota</taxon>
        <taxon>Gammaproteobacteria</taxon>
        <taxon>Enterobacterales</taxon>
        <taxon>Enterobacteriaceae</taxon>
        <taxon>Klebsiella/Raoultella group</taxon>
        <taxon>Raoultella</taxon>
    </lineage>
</organism>
<protein>
    <submittedName>
        <fullName evidence="4">Respiratory nitrate reductase 2 alpha chain</fullName>
        <ecNumber evidence="4">1.7.99.4</ecNumber>
    </submittedName>
</protein>
<dbReference type="GO" id="GO:0046872">
    <property type="term" value="F:metal ion binding"/>
    <property type="evidence" value="ECO:0007669"/>
    <property type="project" value="UniProtKB-KW"/>
</dbReference>
<dbReference type="PROSITE" id="PS00490">
    <property type="entry name" value="MOLYBDOPTERIN_PROK_2"/>
    <property type="match status" value="1"/>
</dbReference>
<dbReference type="Pfam" id="PF00384">
    <property type="entry name" value="Molybdopterin"/>
    <property type="match status" value="1"/>
</dbReference>
<dbReference type="InterPro" id="IPR006656">
    <property type="entry name" value="Mopterin_OxRdtase"/>
</dbReference>
<dbReference type="Gene3D" id="3.40.50.12440">
    <property type="match status" value="1"/>
</dbReference>
<dbReference type="SUPFAM" id="SSF53706">
    <property type="entry name" value="Formate dehydrogenase/DMSO reductase, domains 1-3"/>
    <property type="match status" value="1"/>
</dbReference>
<accession>A0A485AGV0</accession>
<gene>
    <name evidence="4" type="primary">narZ_3</name>
    <name evidence="4" type="ORF">NCTC12998_01250</name>
</gene>
<evidence type="ECO:0000256" key="1">
    <source>
        <dbReference type="ARBA" id="ARBA00022723"/>
    </source>
</evidence>
<name>A0A485AGV0_RAOPL</name>
<dbReference type="InterPro" id="IPR006655">
    <property type="entry name" value="Mopterin_OxRdtase_prok_CS"/>
</dbReference>
<dbReference type="GO" id="GO:0016491">
    <property type="term" value="F:oxidoreductase activity"/>
    <property type="evidence" value="ECO:0007669"/>
    <property type="project" value="UniProtKB-KW"/>
</dbReference>
<dbReference type="PANTHER" id="PTHR43105:SF2">
    <property type="entry name" value="RESPIRATORY NITRATE REDUCTASE 2 ALPHA CHAIN"/>
    <property type="match status" value="1"/>
</dbReference>
<dbReference type="EC" id="1.7.99.4" evidence="4"/>